<keyword evidence="2" id="KW-1185">Reference proteome</keyword>
<evidence type="ECO:0000313" key="1">
    <source>
        <dbReference type="EMBL" id="MDN7025521.1"/>
    </source>
</evidence>
<organism evidence="1 2">
    <name type="scientific">Methanoculleus frigidifontis</name>
    <dbReference type="NCBI Taxonomy" id="2584085"/>
    <lineage>
        <taxon>Archaea</taxon>
        <taxon>Methanobacteriati</taxon>
        <taxon>Methanobacteriota</taxon>
        <taxon>Stenosarchaea group</taxon>
        <taxon>Methanomicrobia</taxon>
        <taxon>Methanomicrobiales</taxon>
        <taxon>Methanomicrobiaceae</taxon>
        <taxon>Methanoculleus</taxon>
    </lineage>
</organism>
<dbReference type="EMBL" id="VCYH01000008">
    <property type="protein sequence ID" value="MDN7025521.1"/>
    <property type="molecule type" value="Genomic_DNA"/>
</dbReference>
<sequence length="107" mass="11712">MNRLQFPCTASPVGEASAVALIIKSAAAVRHSGSEIPIVRQFNHRCVSGVGGNRIGIAVPAVPVPADPFPHNFSLLCWMRSQPVLFEFTKINLLFDFVNNYLCTHHP</sequence>
<comment type="caution">
    <text evidence="1">The sequence shown here is derived from an EMBL/GenBank/DDBJ whole genome shotgun (WGS) entry which is preliminary data.</text>
</comment>
<protein>
    <submittedName>
        <fullName evidence="1">Uncharacterized protein</fullName>
    </submittedName>
</protein>
<name>A0ABT8MC62_9EURY</name>
<gene>
    <name evidence="1" type="ORF">FGU65_11580</name>
</gene>
<dbReference type="RefSeq" id="WP_301664684.1">
    <property type="nucleotide sequence ID" value="NZ_VCYH01000008.1"/>
</dbReference>
<evidence type="ECO:0000313" key="2">
    <source>
        <dbReference type="Proteomes" id="UP001168338"/>
    </source>
</evidence>
<reference evidence="1" key="1">
    <citation type="submission" date="2019-05" db="EMBL/GenBank/DDBJ databases">
        <title>Methanoculleus sp. FWC-SCC1, a methanogenic archaeon isolated from deep marine cold seep.</title>
        <authorList>
            <person name="Chen Y.-W."/>
            <person name="Chen S.-C."/>
            <person name="Teng N.-H."/>
            <person name="Lai M.-C."/>
        </authorList>
    </citation>
    <scope>NUCLEOTIDE SEQUENCE</scope>
    <source>
        <strain evidence="1">FWC-SCC1</strain>
    </source>
</reference>
<accession>A0ABT8MC62</accession>
<dbReference type="Proteomes" id="UP001168338">
    <property type="component" value="Unassembled WGS sequence"/>
</dbReference>
<proteinExistence type="predicted"/>